<comment type="caution">
    <text evidence="1">The sequence shown here is derived from an EMBL/GenBank/DDBJ whole genome shotgun (WGS) entry which is preliminary data.</text>
</comment>
<sequence>MTYRDTAGNSSRTLFPASIGLESVSGSVWFLRSQLSCLLSCRTVFPTSKVGGAIKTEHVYLLWASKGSLLSCTSIFVIVGCDFKKSIPNRIDRFCCRLEDFRFASVLKRVFRRLAY</sequence>
<dbReference type="AlphaFoldDB" id="A0AAV4UH93"/>
<evidence type="ECO:0000313" key="2">
    <source>
        <dbReference type="Proteomes" id="UP001054945"/>
    </source>
</evidence>
<protein>
    <submittedName>
        <fullName evidence="1">Uncharacterized protein</fullName>
    </submittedName>
</protein>
<accession>A0AAV4UH93</accession>
<name>A0AAV4UH93_CAEEX</name>
<proteinExistence type="predicted"/>
<reference evidence="1 2" key="1">
    <citation type="submission" date="2021-06" db="EMBL/GenBank/DDBJ databases">
        <title>Caerostris extrusa draft genome.</title>
        <authorList>
            <person name="Kono N."/>
            <person name="Arakawa K."/>
        </authorList>
    </citation>
    <scope>NUCLEOTIDE SEQUENCE [LARGE SCALE GENOMIC DNA]</scope>
</reference>
<organism evidence="1 2">
    <name type="scientific">Caerostris extrusa</name>
    <name type="common">Bark spider</name>
    <name type="synonym">Caerostris bankana</name>
    <dbReference type="NCBI Taxonomy" id="172846"/>
    <lineage>
        <taxon>Eukaryota</taxon>
        <taxon>Metazoa</taxon>
        <taxon>Ecdysozoa</taxon>
        <taxon>Arthropoda</taxon>
        <taxon>Chelicerata</taxon>
        <taxon>Arachnida</taxon>
        <taxon>Araneae</taxon>
        <taxon>Araneomorphae</taxon>
        <taxon>Entelegynae</taxon>
        <taxon>Araneoidea</taxon>
        <taxon>Araneidae</taxon>
        <taxon>Caerostris</taxon>
    </lineage>
</organism>
<evidence type="ECO:0000313" key="1">
    <source>
        <dbReference type="EMBL" id="GIY57262.1"/>
    </source>
</evidence>
<keyword evidence="2" id="KW-1185">Reference proteome</keyword>
<dbReference type="Proteomes" id="UP001054945">
    <property type="component" value="Unassembled WGS sequence"/>
</dbReference>
<dbReference type="EMBL" id="BPLR01012873">
    <property type="protein sequence ID" value="GIY57262.1"/>
    <property type="molecule type" value="Genomic_DNA"/>
</dbReference>
<gene>
    <name evidence="1" type="ORF">CEXT_648211</name>
</gene>